<dbReference type="RefSeq" id="WP_151591864.1">
    <property type="nucleotide sequence ID" value="NZ_WBMS02000003.1"/>
</dbReference>
<dbReference type="PANTHER" id="PTHR42923">
    <property type="entry name" value="PROTOPORPHYRINOGEN OXIDASE"/>
    <property type="match status" value="1"/>
</dbReference>
<sequence length="623" mass="66787">MEDTTPSQNASSPSASDGPDGRPGTGGLDRRRFVTGAIAAAGAVAAAGVLGTGRAQAATPAARRAPRTGRAAQAGRRVAIFGGGMGGLSTAHELAERGFDVTIYERKAWGGKCRSMPVPNTGSGGRQDLPAEHGFRFFPGFYQNLPDTMSRIPLPGGGKAFDNLVAGTEVAAFYNGTKLVLPARGTIEGTLSPDSLLTFLSTGLNLLGTVQAWEVAYFLQKMLAFVTSGPLRRYNQWENMSFSEMVHAEKMDKPYNEMLVQLFTGTLVAAKPDKANAHTMGLMAEAWVYSTLGLGGYKAPDRLLNAPTNEALIDPWVAYLKTLGVKFVADAALTRLDVTDKKISGAQVTGSGGTAAVDADYYVLAVPVERAVPLLNDQILAADPNLKNLAQITTDWMNGIMIYLRQPISLAKGHVAYAGQPWALTSINQGQFWKKKFGSTYGNGEVNDCLSIDLSSWDTKGVLYGKTARECTSDQIFNEVKEQLRRAIPWGGVVLNDANIHSYYIDPAITGNGTPQVANDEPLMINKPGSWNHRPEAATALPNLFLASDYVRADINLATMEGANTAGRKAANAILDASGAGGTPAKIFNLYLPKEFQGFYDDDDRRYRAGQPNVFDLYDPAKP</sequence>
<dbReference type="Proteomes" id="UP000462055">
    <property type="component" value="Unassembled WGS sequence"/>
</dbReference>
<feature type="compositionally biased region" description="Polar residues" evidence="1">
    <location>
        <begin position="1"/>
        <end position="15"/>
    </location>
</feature>
<dbReference type="InterPro" id="IPR006311">
    <property type="entry name" value="TAT_signal"/>
</dbReference>
<dbReference type="EMBL" id="WBMS02000003">
    <property type="protein sequence ID" value="MVZ99754.1"/>
    <property type="molecule type" value="Genomic_DNA"/>
</dbReference>
<dbReference type="InterPro" id="IPR036188">
    <property type="entry name" value="FAD/NAD-bd_sf"/>
</dbReference>
<dbReference type="SUPFAM" id="SSF51905">
    <property type="entry name" value="FAD/NAD(P)-binding domain"/>
    <property type="match status" value="1"/>
</dbReference>
<dbReference type="PROSITE" id="PS51318">
    <property type="entry name" value="TAT"/>
    <property type="match status" value="1"/>
</dbReference>
<accession>A0A6I4M615</accession>
<evidence type="ECO:0000313" key="3">
    <source>
        <dbReference type="EMBL" id="MVZ99754.1"/>
    </source>
</evidence>
<dbReference type="Pfam" id="PF01593">
    <property type="entry name" value="Amino_oxidase"/>
    <property type="match status" value="1"/>
</dbReference>
<feature type="domain" description="Amine oxidase" evidence="2">
    <location>
        <begin position="85"/>
        <end position="575"/>
    </location>
</feature>
<name>A0A6I4M615_9ACTN</name>
<protein>
    <submittedName>
        <fullName evidence="3">NAD(P)-binding protein</fullName>
    </submittedName>
</protein>
<proteinExistence type="predicted"/>
<feature type="region of interest" description="Disordered" evidence="1">
    <location>
        <begin position="1"/>
        <end position="29"/>
    </location>
</feature>
<organism evidence="3 4">
    <name type="scientific">Actinomadura physcomitrii</name>
    <dbReference type="NCBI Taxonomy" id="2650748"/>
    <lineage>
        <taxon>Bacteria</taxon>
        <taxon>Bacillati</taxon>
        <taxon>Actinomycetota</taxon>
        <taxon>Actinomycetes</taxon>
        <taxon>Streptosporangiales</taxon>
        <taxon>Thermomonosporaceae</taxon>
        <taxon>Actinomadura</taxon>
    </lineage>
</organism>
<comment type="caution">
    <text evidence="3">The sequence shown here is derived from an EMBL/GenBank/DDBJ whole genome shotgun (WGS) entry which is preliminary data.</text>
</comment>
<evidence type="ECO:0000256" key="1">
    <source>
        <dbReference type="SAM" id="MobiDB-lite"/>
    </source>
</evidence>
<reference evidence="3" key="1">
    <citation type="submission" date="2019-12" db="EMBL/GenBank/DDBJ databases">
        <title>Actinomadura physcomitrii sp. nov., a novel actinomycete isolated from moss [Physcomitrium sphaericum (Ludw) Fuernr].</title>
        <authorList>
            <person name="Zhuang X."/>
        </authorList>
    </citation>
    <scope>NUCLEOTIDE SEQUENCE [LARGE SCALE GENOMIC DNA]</scope>
    <source>
        <strain evidence="3">LD22</strain>
    </source>
</reference>
<gene>
    <name evidence="3" type="ORF">F8568_005060</name>
</gene>
<evidence type="ECO:0000259" key="2">
    <source>
        <dbReference type="Pfam" id="PF01593"/>
    </source>
</evidence>
<evidence type="ECO:0000313" key="4">
    <source>
        <dbReference type="Proteomes" id="UP000462055"/>
    </source>
</evidence>
<dbReference type="InterPro" id="IPR050464">
    <property type="entry name" value="Zeta_carotene_desat/Oxidored"/>
</dbReference>
<dbReference type="AlphaFoldDB" id="A0A6I4M615"/>
<dbReference type="Gene3D" id="3.50.50.60">
    <property type="entry name" value="FAD/NAD(P)-binding domain"/>
    <property type="match status" value="1"/>
</dbReference>
<keyword evidence="4" id="KW-1185">Reference proteome</keyword>
<dbReference type="GO" id="GO:0016491">
    <property type="term" value="F:oxidoreductase activity"/>
    <property type="evidence" value="ECO:0007669"/>
    <property type="project" value="InterPro"/>
</dbReference>
<dbReference type="InterPro" id="IPR002937">
    <property type="entry name" value="Amino_oxidase"/>
</dbReference>
<dbReference type="PANTHER" id="PTHR42923:SF46">
    <property type="entry name" value="AMINE OXIDASE"/>
    <property type="match status" value="1"/>
</dbReference>